<reference evidence="2" key="1">
    <citation type="submission" date="2018-06" db="EMBL/GenBank/DDBJ databases">
        <authorList>
            <person name="Zhirakovskaya E."/>
        </authorList>
    </citation>
    <scope>NUCLEOTIDE SEQUENCE</scope>
</reference>
<gene>
    <name evidence="2" type="ORF">MNBD_PLANCTO03-2052</name>
</gene>
<keyword evidence="1" id="KW-0812">Transmembrane</keyword>
<proteinExistence type="predicted"/>
<organism evidence="2">
    <name type="scientific">hydrothermal vent metagenome</name>
    <dbReference type="NCBI Taxonomy" id="652676"/>
    <lineage>
        <taxon>unclassified sequences</taxon>
        <taxon>metagenomes</taxon>
        <taxon>ecological metagenomes</taxon>
    </lineage>
</organism>
<protein>
    <recommendedName>
        <fullName evidence="3">Type II secretion system protein</fullName>
    </recommendedName>
</protein>
<sequence length="196" mass="21687">MRTAPGHLGGRGRAARGMTFLEVVFATVILAMTVATMAATVAAISTQQQRSQQLLATAELANRLVIQYLDDPKALPSEDLTISYGQDEYRWKMRVTRVKSTLDETVARNIEAAQTRRNEASPDRLKKVVVTVWLSEKSGGMFLADQGGPQSRLVRIVDPFAFGRRTPDSLENMMQDTGGMLDQLLGNDIELDEEDE</sequence>
<name>A0A3B1DCV4_9ZZZZ</name>
<keyword evidence="1" id="KW-0472">Membrane</keyword>
<evidence type="ECO:0000313" key="2">
    <source>
        <dbReference type="EMBL" id="VAX40656.1"/>
    </source>
</evidence>
<dbReference type="EMBL" id="UOGK01000425">
    <property type="protein sequence ID" value="VAX40656.1"/>
    <property type="molecule type" value="Genomic_DNA"/>
</dbReference>
<evidence type="ECO:0000256" key="1">
    <source>
        <dbReference type="SAM" id="Phobius"/>
    </source>
</evidence>
<accession>A0A3B1DCV4</accession>
<keyword evidence="1" id="KW-1133">Transmembrane helix</keyword>
<evidence type="ECO:0008006" key="3">
    <source>
        <dbReference type="Google" id="ProtNLM"/>
    </source>
</evidence>
<feature type="transmembrane region" description="Helical" evidence="1">
    <location>
        <begin position="20"/>
        <end position="44"/>
    </location>
</feature>
<dbReference type="AlphaFoldDB" id="A0A3B1DCV4"/>